<protein>
    <submittedName>
        <fullName evidence="1">Uncharacterized protein</fullName>
    </submittedName>
</protein>
<organism evidence="1 2">
    <name type="scientific">Gossypium schwendimanii</name>
    <name type="common">Cotton</name>
    <dbReference type="NCBI Taxonomy" id="34291"/>
    <lineage>
        <taxon>Eukaryota</taxon>
        <taxon>Viridiplantae</taxon>
        <taxon>Streptophyta</taxon>
        <taxon>Embryophyta</taxon>
        <taxon>Tracheophyta</taxon>
        <taxon>Spermatophyta</taxon>
        <taxon>Magnoliopsida</taxon>
        <taxon>eudicotyledons</taxon>
        <taxon>Gunneridae</taxon>
        <taxon>Pentapetalae</taxon>
        <taxon>rosids</taxon>
        <taxon>malvids</taxon>
        <taxon>Malvales</taxon>
        <taxon>Malvaceae</taxon>
        <taxon>Malvoideae</taxon>
        <taxon>Gossypium</taxon>
    </lineage>
</organism>
<reference evidence="1 2" key="1">
    <citation type="journal article" date="2019" name="Genome Biol. Evol.">
        <title>Insights into the evolution of the New World diploid cottons (Gossypium, subgenus Houzingenia) based on genome sequencing.</title>
        <authorList>
            <person name="Grover C.E."/>
            <person name="Arick M.A. 2nd"/>
            <person name="Thrash A."/>
            <person name="Conover J.L."/>
            <person name="Sanders W.S."/>
            <person name="Peterson D.G."/>
            <person name="Frelichowski J.E."/>
            <person name="Scheffler J.A."/>
            <person name="Scheffler B.E."/>
            <person name="Wendel J.F."/>
        </authorList>
    </citation>
    <scope>NUCLEOTIDE SEQUENCE [LARGE SCALE GENOMIC DNA]</scope>
    <source>
        <strain evidence="1">1</strain>
        <tissue evidence="1">Leaf</tissue>
    </source>
</reference>
<keyword evidence="2" id="KW-1185">Reference proteome</keyword>
<gene>
    <name evidence="1" type="ORF">Goshw_028729</name>
</gene>
<name>A0A7J9M8D2_GOSSC</name>
<evidence type="ECO:0000313" key="1">
    <source>
        <dbReference type="EMBL" id="MBA0867251.1"/>
    </source>
</evidence>
<proteinExistence type="predicted"/>
<accession>A0A7J9M8D2</accession>
<dbReference type="EMBL" id="JABFAF010000009">
    <property type="protein sequence ID" value="MBA0867251.1"/>
    <property type="molecule type" value="Genomic_DNA"/>
</dbReference>
<dbReference type="AlphaFoldDB" id="A0A7J9M8D2"/>
<evidence type="ECO:0000313" key="2">
    <source>
        <dbReference type="Proteomes" id="UP000593576"/>
    </source>
</evidence>
<dbReference type="Proteomes" id="UP000593576">
    <property type="component" value="Unassembled WGS sequence"/>
</dbReference>
<comment type="caution">
    <text evidence="1">The sequence shown here is derived from an EMBL/GenBank/DDBJ whole genome shotgun (WGS) entry which is preliminary data.</text>
</comment>
<sequence>MGKLPSFILRSLGNAGSHLSSSRFLLLLLTPLLPPSKS</sequence>